<evidence type="ECO:0000313" key="2">
    <source>
        <dbReference type="Proteomes" id="UP001430377"/>
    </source>
</evidence>
<reference evidence="1 2" key="1">
    <citation type="submission" date="2021-06" db="EMBL/GenBank/DDBJ databases">
        <title>Halomicroarcula sp. a new haloarchaeum isolated from saline soil.</title>
        <authorList>
            <person name="Duran-Viseras A."/>
            <person name="Sanchez-Porro C."/>
            <person name="Ventosa A."/>
        </authorList>
    </citation>
    <scope>NUCLEOTIDE SEQUENCE [LARGE SCALE GENOMIC DNA]</scope>
    <source>
        <strain evidence="1 2">F13</strain>
    </source>
</reference>
<name>A0AAW4PZC5_9EURY</name>
<keyword evidence="2" id="KW-1185">Reference proteome</keyword>
<comment type="caution">
    <text evidence="1">The sequence shown here is derived from an EMBL/GenBank/DDBJ whole genome shotgun (WGS) entry which is preliminary data.</text>
</comment>
<accession>A0AAW4PZC5</accession>
<organism evidence="1 2">
    <name type="scientific">Haloarcula rubra</name>
    <dbReference type="NCBI Taxonomy" id="2487747"/>
    <lineage>
        <taxon>Archaea</taxon>
        <taxon>Methanobacteriati</taxon>
        <taxon>Methanobacteriota</taxon>
        <taxon>Stenosarchaea group</taxon>
        <taxon>Halobacteria</taxon>
        <taxon>Halobacteriales</taxon>
        <taxon>Haloarculaceae</taxon>
        <taxon>Haloarcula</taxon>
    </lineage>
</organism>
<evidence type="ECO:0000313" key="1">
    <source>
        <dbReference type="EMBL" id="MBX0325815.1"/>
    </source>
</evidence>
<dbReference type="Proteomes" id="UP001430377">
    <property type="component" value="Unassembled WGS sequence"/>
</dbReference>
<dbReference type="AlphaFoldDB" id="A0AAW4PZC5"/>
<proteinExistence type="predicted"/>
<dbReference type="RefSeq" id="WP_220620674.1">
    <property type="nucleotide sequence ID" value="NZ_RKLR01000019.1"/>
</dbReference>
<protein>
    <submittedName>
        <fullName evidence="1">Uncharacterized protein</fullName>
    </submittedName>
</protein>
<dbReference type="EMBL" id="RKLR01000019">
    <property type="protein sequence ID" value="MBX0325815.1"/>
    <property type="molecule type" value="Genomic_DNA"/>
</dbReference>
<sequence length="412" mass="44774">MGFGGDEDNDPAADSTSGRLNQFDEYIFRELQIIWEHTFQKVDENAGDGITDKFFDYSGVTRSGPDVQVGEGGFIRTKEAGDYGAGQPVLAGAAGHFDSAPTGDQDGWVGYTSGDNGTGFGWDATSPYVFNDRAGGRTTVRQSDWNLHKLNGDEGEGPTLDPTDGFTLRIPHACYGHAKAVIVIGVKSDNGGFDLYPVHQFNERGQTMWEQFDVPIEWHFDGTEGDGNFLAATACHYEGEQGRQVKRETGEGWTPQKNSGTKITLNAYPAWTFIIGLKKRAGWENTDVTPSAISLNATHDVEVQLTVRGTFSGTSFGLPEDTSTTEAAAEYDVKTYDLANDSEKSTETTIDSRGEREWYDVVPGDKQSPIQVGSELKNVELASDEVFAMLVRPATSNATDVNYAAMRNGGGF</sequence>
<gene>
    <name evidence="1" type="ORF">EGH21_22615</name>
</gene>